<protein>
    <submittedName>
        <fullName evidence="5">Acyltransferase domain-containing protein</fullName>
        <ecNumber evidence="5">2.3.1.-</ecNumber>
    </submittedName>
</protein>
<dbReference type="RefSeq" id="WP_378258214.1">
    <property type="nucleotide sequence ID" value="NZ_JBHSIT010000006.1"/>
</dbReference>
<gene>
    <name evidence="5" type="ORF">ACFPCY_22720</name>
</gene>
<keyword evidence="6" id="KW-1185">Reference proteome</keyword>
<keyword evidence="5" id="KW-0012">Acyltransferase</keyword>
<keyword evidence="1" id="KW-0596">Phosphopantetheine</keyword>
<dbReference type="InterPro" id="IPR016036">
    <property type="entry name" value="Malonyl_transacylase_ACP-bd"/>
</dbReference>
<organism evidence="5 6">
    <name type="scientific">Actinomadura gamaensis</name>
    <dbReference type="NCBI Taxonomy" id="1763541"/>
    <lineage>
        <taxon>Bacteria</taxon>
        <taxon>Bacillati</taxon>
        <taxon>Actinomycetota</taxon>
        <taxon>Actinomycetes</taxon>
        <taxon>Streptosporangiales</taxon>
        <taxon>Thermomonosporaceae</taxon>
        <taxon>Actinomadura</taxon>
    </lineage>
</organism>
<keyword evidence="5" id="KW-0808">Transferase</keyword>
<dbReference type="Proteomes" id="UP001595872">
    <property type="component" value="Unassembled WGS sequence"/>
</dbReference>
<dbReference type="EC" id="2.3.1.-" evidence="5"/>
<dbReference type="PANTHER" id="PTHR43775">
    <property type="entry name" value="FATTY ACID SYNTHASE"/>
    <property type="match status" value="1"/>
</dbReference>
<reference evidence="6" key="1">
    <citation type="journal article" date="2019" name="Int. J. Syst. Evol. Microbiol.">
        <title>The Global Catalogue of Microorganisms (GCM) 10K type strain sequencing project: providing services to taxonomists for standard genome sequencing and annotation.</title>
        <authorList>
            <consortium name="The Broad Institute Genomics Platform"/>
            <consortium name="The Broad Institute Genome Sequencing Center for Infectious Disease"/>
            <person name="Wu L."/>
            <person name="Ma J."/>
        </authorList>
    </citation>
    <scope>NUCLEOTIDE SEQUENCE [LARGE SCALE GENOMIC DNA]</scope>
    <source>
        <strain evidence="6">KLKA75</strain>
    </source>
</reference>
<comment type="caution">
    <text evidence="5">The sequence shown here is derived from an EMBL/GenBank/DDBJ whole genome shotgun (WGS) entry which is preliminary data.</text>
</comment>
<dbReference type="InterPro" id="IPR050091">
    <property type="entry name" value="PKS_NRPS_Biosynth_Enz"/>
</dbReference>
<name>A0ABV9U3G5_9ACTN</name>
<sequence>MMAKVALLFPGQGAQYPRMAAGLYGHSAPFTATMDRAFAALGPGGDGLRGEWLSGAPAELFDDVTRAQPLLYAVDCALGEVVLDWGVEPVALLGHSVGEMAAATLAGVFGLDEGMRLMRDRTEHYARTEPGGMLAVAASAADLAPHLVGRVTVAAVNAPRQTLVAGPRAELDEVARTLRDKGFTCRDVRARQGFHSPVVDGAVESSAAAWRSVDLRRPRRTVYSSQLGAELSPEHAVDPLFWARQPAATVWFWQALRSMLDEDGLVLLEAGPGQGLSSIARRHPSVRSGRNRVVPLSPPRPGPPEADREAVRRAADRIGPPR</sequence>
<dbReference type="PANTHER" id="PTHR43775:SF37">
    <property type="entry name" value="SI:DKEY-61P9.11"/>
    <property type="match status" value="1"/>
</dbReference>
<dbReference type="InterPro" id="IPR001227">
    <property type="entry name" value="Ac_transferase_dom_sf"/>
</dbReference>
<dbReference type="Pfam" id="PF00698">
    <property type="entry name" value="Acyl_transf_1"/>
    <property type="match status" value="1"/>
</dbReference>
<accession>A0ABV9U3G5</accession>
<evidence type="ECO:0000313" key="5">
    <source>
        <dbReference type="EMBL" id="MFC4910146.1"/>
    </source>
</evidence>
<evidence type="ECO:0000256" key="2">
    <source>
        <dbReference type="ARBA" id="ARBA00022553"/>
    </source>
</evidence>
<feature type="domain" description="Malonyl-CoA:ACP transacylase (MAT)" evidence="4">
    <location>
        <begin position="8"/>
        <end position="301"/>
    </location>
</feature>
<dbReference type="Gene3D" id="3.40.366.10">
    <property type="entry name" value="Malonyl-Coenzyme A Acyl Carrier Protein, domain 2"/>
    <property type="match status" value="1"/>
</dbReference>
<dbReference type="EMBL" id="JBHSIT010000006">
    <property type="protein sequence ID" value="MFC4910146.1"/>
    <property type="molecule type" value="Genomic_DNA"/>
</dbReference>
<evidence type="ECO:0000256" key="1">
    <source>
        <dbReference type="ARBA" id="ARBA00022450"/>
    </source>
</evidence>
<evidence type="ECO:0000256" key="3">
    <source>
        <dbReference type="SAM" id="MobiDB-lite"/>
    </source>
</evidence>
<evidence type="ECO:0000313" key="6">
    <source>
        <dbReference type="Proteomes" id="UP001595872"/>
    </source>
</evidence>
<dbReference type="Gene3D" id="3.30.70.250">
    <property type="entry name" value="Malonyl-CoA ACP transacylase, ACP-binding"/>
    <property type="match status" value="1"/>
</dbReference>
<dbReference type="GO" id="GO:0016746">
    <property type="term" value="F:acyltransferase activity"/>
    <property type="evidence" value="ECO:0007669"/>
    <property type="project" value="UniProtKB-KW"/>
</dbReference>
<keyword evidence="2" id="KW-0597">Phosphoprotein</keyword>
<feature type="region of interest" description="Disordered" evidence="3">
    <location>
        <begin position="277"/>
        <end position="322"/>
    </location>
</feature>
<evidence type="ECO:0000259" key="4">
    <source>
        <dbReference type="SMART" id="SM00827"/>
    </source>
</evidence>
<dbReference type="InterPro" id="IPR014043">
    <property type="entry name" value="Acyl_transferase_dom"/>
</dbReference>
<proteinExistence type="predicted"/>
<feature type="compositionally biased region" description="Basic and acidic residues" evidence="3">
    <location>
        <begin position="305"/>
        <end position="316"/>
    </location>
</feature>
<dbReference type="SUPFAM" id="SSF55048">
    <property type="entry name" value="Probable ACP-binding domain of malonyl-CoA ACP transacylase"/>
    <property type="match status" value="1"/>
</dbReference>
<dbReference type="SUPFAM" id="SSF52151">
    <property type="entry name" value="FabD/lysophospholipase-like"/>
    <property type="match status" value="1"/>
</dbReference>
<dbReference type="InterPro" id="IPR016035">
    <property type="entry name" value="Acyl_Trfase/lysoPLipase"/>
</dbReference>
<dbReference type="SMART" id="SM00827">
    <property type="entry name" value="PKS_AT"/>
    <property type="match status" value="1"/>
</dbReference>